<name>A0A8S4C0R5_9ACAR</name>
<proteinExistence type="predicted"/>
<dbReference type="AlphaFoldDB" id="A0A8S4C0R5"/>
<evidence type="ECO:0000313" key="1">
    <source>
        <dbReference type="EMBL" id="CAG7588859.1"/>
    </source>
</evidence>
<sequence length="83" mass="9327">MLAIPSACFIVYGIESGGGIMHWHRVFDQLRSPDIDQENIGLIFKSDFLPLTDGTIVQRFLLSKNAKQLTQCFKVVALIFSLL</sequence>
<organism evidence="1 2">
    <name type="scientific">Hyalomma marginatum</name>
    <dbReference type="NCBI Taxonomy" id="34627"/>
    <lineage>
        <taxon>Eukaryota</taxon>
        <taxon>Metazoa</taxon>
        <taxon>Ecdysozoa</taxon>
        <taxon>Arthropoda</taxon>
        <taxon>Chelicerata</taxon>
        <taxon>Arachnida</taxon>
        <taxon>Acari</taxon>
        <taxon>Parasitiformes</taxon>
        <taxon>Ixodida</taxon>
        <taxon>Ixodoidea</taxon>
        <taxon>Ixodidae</taxon>
        <taxon>Hyalomminae</taxon>
        <taxon>Hyalomma</taxon>
    </lineage>
</organism>
<dbReference type="EMBL" id="CAJVAF010000012">
    <property type="protein sequence ID" value="CAG7588859.1"/>
    <property type="molecule type" value="Genomic_DNA"/>
</dbReference>
<protein>
    <submittedName>
        <fullName evidence="1">Sodium:solute symporter family protein</fullName>
    </submittedName>
</protein>
<dbReference type="Proteomes" id="UP000837675">
    <property type="component" value="Unassembled WGS sequence"/>
</dbReference>
<accession>A0A8S4C0R5</accession>
<comment type="caution">
    <text evidence="1">The sequence shown here is derived from an EMBL/GenBank/DDBJ whole genome shotgun (WGS) entry which is preliminary data.</text>
</comment>
<gene>
    <name evidence="1" type="ORF">MHYMCMPASI_00054</name>
</gene>
<reference evidence="1" key="1">
    <citation type="submission" date="2021-06" db="EMBL/GenBank/DDBJ databases">
        <authorList>
            <person name="Nardi T."/>
            <person name="Nardi T."/>
        </authorList>
    </citation>
    <scope>NUCLEOTIDE SEQUENCE</scope>
</reference>
<keyword evidence="2" id="KW-1185">Reference proteome</keyword>
<evidence type="ECO:0000313" key="2">
    <source>
        <dbReference type="Proteomes" id="UP000837675"/>
    </source>
</evidence>